<dbReference type="InParanoid" id="A0A0V1BH00"/>
<organism evidence="2 3">
    <name type="scientific">Trichinella spiralis</name>
    <name type="common">Trichina worm</name>
    <dbReference type="NCBI Taxonomy" id="6334"/>
    <lineage>
        <taxon>Eukaryota</taxon>
        <taxon>Metazoa</taxon>
        <taxon>Ecdysozoa</taxon>
        <taxon>Nematoda</taxon>
        <taxon>Enoplea</taxon>
        <taxon>Dorylaimia</taxon>
        <taxon>Trichinellida</taxon>
        <taxon>Trichinellidae</taxon>
        <taxon>Trichinella</taxon>
    </lineage>
</organism>
<keyword evidence="3" id="KW-1185">Reference proteome</keyword>
<protein>
    <submittedName>
        <fullName evidence="2">Uncharacterized protein</fullName>
    </submittedName>
</protein>
<comment type="caution">
    <text evidence="2">The sequence shown here is derived from an EMBL/GenBank/DDBJ whole genome shotgun (WGS) entry which is preliminary data.</text>
</comment>
<dbReference type="AlphaFoldDB" id="A0A0V1BH00"/>
<feature type="transmembrane region" description="Helical" evidence="1">
    <location>
        <begin position="36"/>
        <end position="56"/>
    </location>
</feature>
<name>A0A0V1BH00_TRISP</name>
<dbReference type="OrthoDB" id="10453548at2759"/>
<dbReference type="EMBL" id="JYDH01000044">
    <property type="protein sequence ID" value="KRY36285.1"/>
    <property type="molecule type" value="Genomic_DNA"/>
</dbReference>
<keyword evidence="1" id="KW-0812">Transmembrane</keyword>
<feature type="transmembrane region" description="Helical" evidence="1">
    <location>
        <begin position="7"/>
        <end position="24"/>
    </location>
</feature>
<dbReference type="Proteomes" id="UP000054776">
    <property type="component" value="Unassembled WGS sequence"/>
</dbReference>
<proteinExistence type="predicted"/>
<keyword evidence="1" id="KW-1133">Transmembrane helix</keyword>
<keyword evidence="1" id="KW-0472">Membrane</keyword>
<gene>
    <name evidence="2" type="ORF">T01_7980</name>
</gene>
<sequence length="235" mass="27383">MEQRDGSLHIYSNICIFFVSLISIQKKYLFDNEESIKMGLLYSLILFLHWVVSKVLQNEKIKWKLKVTSLHNKYPETCIVRVMDFVQSARASCLFVVEDLQEGEVKIAMVAQCVPIVHIYQFRCPNMYLLSVECRRLIRRQKADNWCVSFNILPRPRRFDRLINHGRDKKQDAFMFEEVTSRNDRGWCELMLVVVVEHNGWSETSLFAVMDTDMGGGLCSQPSGRPSVRHSEANL</sequence>
<evidence type="ECO:0000313" key="2">
    <source>
        <dbReference type="EMBL" id="KRY36285.1"/>
    </source>
</evidence>
<evidence type="ECO:0000256" key="1">
    <source>
        <dbReference type="SAM" id="Phobius"/>
    </source>
</evidence>
<reference evidence="2 3" key="1">
    <citation type="submission" date="2015-01" db="EMBL/GenBank/DDBJ databases">
        <title>Evolution of Trichinella species and genotypes.</title>
        <authorList>
            <person name="Korhonen P.K."/>
            <person name="Edoardo P."/>
            <person name="Giuseppe L.R."/>
            <person name="Gasser R.B."/>
        </authorList>
    </citation>
    <scope>NUCLEOTIDE SEQUENCE [LARGE SCALE GENOMIC DNA]</scope>
    <source>
        <strain evidence="2">ISS3</strain>
    </source>
</reference>
<accession>A0A0V1BH00</accession>
<evidence type="ECO:0000313" key="3">
    <source>
        <dbReference type="Proteomes" id="UP000054776"/>
    </source>
</evidence>